<keyword evidence="2" id="KW-1185">Reference proteome</keyword>
<sequence length="118" mass="13266">MFTRPTNFVFRLHTMDTDLFPSNKLCSGNMPSSILHYLRPSSSSQLIKIPCRATYYLIYTADRPTYPSSFLSKSIRAKEGKECGLVDAIVSLENLLMVARSWALEIASGSKPWISSLK</sequence>
<dbReference type="Gene3D" id="3.90.226.10">
    <property type="entry name" value="2-enoyl-CoA Hydratase, Chain A, domain 1"/>
    <property type="match status" value="1"/>
</dbReference>
<dbReference type="EMBL" id="JBBWWQ010000004">
    <property type="protein sequence ID" value="KAK8948758.1"/>
    <property type="molecule type" value="Genomic_DNA"/>
</dbReference>
<protein>
    <submittedName>
        <fullName evidence="1">Uncharacterized protein</fullName>
    </submittedName>
</protein>
<evidence type="ECO:0000313" key="2">
    <source>
        <dbReference type="Proteomes" id="UP001418222"/>
    </source>
</evidence>
<evidence type="ECO:0000313" key="1">
    <source>
        <dbReference type="EMBL" id="KAK8948758.1"/>
    </source>
</evidence>
<comment type="caution">
    <text evidence="1">The sequence shown here is derived from an EMBL/GenBank/DDBJ whole genome shotgun (WGS) entry which is preliminary data.</text>
</comment>
<dbReference type="Proteomes" id="UP001418222">
    <property type="component" value="Unassembled WGS sequence"/>
</dbReference>
<organism evidence="1 2">
    <name type="scientific">Platanthera zijinensis</name>
    <dbReference type="NCBI Taxonomy" id="2320716"/>
    <lineage>
        <taxon>Eukaryota</taxon>
        <taxon>Viridiplantae</taxon>
        <taxon>Streptophyta</taxon>
        <taxon>Embryophyta</taxon>
        <taxon>Tracheophyta</taxon>
        <taxon>Spermatophyta</taxon>
        <taxon>Magnoliopsida</taxon>
        <taxon>Liliopsida</taxon>
        <taxon>Asparagales</taxon>
        <taxon>Orchidaceae</taxon>
        <taxon>Orchidoideae</taxon>
        <taxon>Orchideae</taxon>
        <taxon>Orchidinae</taxon>
        <taxon>Platanthera</taxon>
    </lineage>
</organism>
<dbReference type="InterPro" id="IPR029045">
    <property type="entry name" value="ClpP/crotonase-like_dom_sf"/>
</dbReference>
<gene>
    <name evidence="1" type="ORF">KSP39_PZI005886</name>
</gene>
<reference evidence="1 2" key="1">
    <citation type="journal article" date="2022" name="Nat. Plants">
        <title>Genomes of leafy and leafless Platanthera orchids illuminate the evolution of mycoheterotrophy.</title>
        <authorList>
            <person name="Li M.H."/>
            <person name="Liu K.W."/>
            <person name="Li Z."/>
            <person name="Lu H.C."/>
            <person name="Ye Q.L."/>
            <person name="Zhang D."/>
            <person name="Wang J.Y."/>
            <person name="Li Y.F."/>
            <person name="Zhong Z.M."/>
            <person name="Liu X."/>
            <person name="Yu X."/>
            <person name="Liu D.K."/>
            <person name="Tu X.D."/>
            <person name="Liu B."/>
            <person name="Hao Y."/>
            <person name="Liao X.Y."/>
            <person name="Jiang Y.T."/>
            <person name="Sun W.H."/>
            <person name="Chen J."/>
            <person name="Chen Y.Q."/>
            <person name="Ai Y."/>
            <person name="Zhai J.W."/>
            <person name="Wu S.S."/>
            <person name="Zhou Z."/>
            <person name="Hsiao Y.Y."/>
            <person name="Wu W.L."/>
            <person name="Chen Y.Y."/>
            <person name="Lin Y.F."/>
            <person name="Hsu J.L."/>
            <person name="Li C.Y."/>
            <person name="Wang Z.W."/>
            <person name="Zhao X."/>
            <person name="Zhong W.Y."/>
            <person name="Ma X.K."/>
            <person name="Ma L."/>
            <person name="Huang J."/>
            <person name="Chen G.Z."/>
            <person name="Huang M.Z."/>
            <person name="Huang L."/>
            <person name="Peng D.H."/>
            <person name="Luo Y.B."/>
            <person name="Zou S.Q."/>
            <person name="Chen S.P."/>
            <person name="Lan S."/>
            <person name="Tsai W.C."/>
            <person name="Van de Peer Y."/>
            <person name="Liu Z.J."/>
        </authorList>
    </citation>
    <scope>NUCLEOTIDE SEQUENCE [LARGE SCALE GENOMIC DNA]</scope>
    <source>
        <strain evidence="1">Lor287</strain>
    </source>
</reference>
<name>A0AAP0BRJ7_9ASPA</name>
<proteinExistence type="predicted"/>
<dbReference type="SUPFAM" id="SSF52096">
    <property type="entry name" value="ClpP/crotonase"/>
    <property type="match status" value="1"/>
</dbReference>
<dbReference type="AlphaFoldDB" id="A0AAP0BRJ7"/>
<accession>A0AAP0BRJ7</accession>